<dbReference type="RefSeq" id="XP_056785882.1">
    <property type="nucleotide sequence ID" value="XM_056938505.1"/>
</dbReference>
<feature type="compositionally biased region" description="Polar residues" evidence="1">
    <location>
        <begin position="20"/>
        <end position="34"/>
    </location>
</feature>
<comment type="caution">
    <text evidence="2">The sequence shown here is derived from an EMBL/GenBank/DDBJ whole genome shotgun (WGS) entry which is preliminary data.</text>
</comment>
<keyword evidence="3" id="KW-1185">Reference proteome</keyword>
<evidence type="ECO:0000313" key="3">
    <source>
        <dbReference type="Proteomes" id="UP001148312"/>
    </source>
</evidence>
<reference evidence="2" key="2">
    <citation type="journal article" date="2023" name="IMA Fungus">
        <title>Comparative genomic study of the Penicillium genus elucidates a diverse pangenome and 15 lateral gene transfer events.</title>
        <authorList>
            <person name="Petersen C."/>
            <person name="Sorensen T."/>
            <person name="Nielsen M.R."/>
            <person name="Sondergaard T.E."/>
            <person name="Sorensen J.L."/>
            <person name="Fitzpatrick D.A."/>
            <person name="Frisvad J.C."/>
            <person name="Nielsen K.L."/>
        </authorList>
    </citation>
    <scope>NUCLEOTIDE SEQUENCE</scope>
    <source>
        <strain evidence="2">IBT 30728</strain>
    </source>
</reference>
<protein>
    <submittedName>
        <fullName evidence="2">Uncharacterized protein</fullName>
    </submittedName>
</protein>
<accession>A0A9W9WLC4</accession>
<proteinExistence type="predicted"/>
<organism evidence="2 3">
    <name type="scientific">Penicillium diatomitis</name>
    <dbReference type="NCBI Taxonomy" id="2819901"/>
    <lineage>
        <taxon>Eukaryota</taxon>
        <taxon>Fungi</taxon>
        <taxon>Dikarya</taxon>
        <taxon>Ascomycota</taxon>
        <taxon>Pezizomycotina</taxon>
        <taxon>Eurotiomycetes</taxon>
        <taxon>Eurotiomycetidae</taxon>
        <taxon>Eurotiales</taxon>
        <taxon>Aspergillaceae</taxon>
        <taxon>Penicillium</taxon>
    </lineage>
</organism>
<name>A0A9W9WLC4_9EURO</name>
<dbReference type="EMBL" id="JAPWDQ010000015">
    <property type="protein sequence ID" value="KAJ5469292.1"/>
    <property type="molecule type" value="Genomic_DNA"/>
</dbReference>
<sequence>MSVLVPLLQNEMLAEPSINDGPSASSDTAANSPEVNGRRPANHMRPPFGAEGSNELKRWEYQVTDLT</sequence>
<reference evidence="2" key="1">
    <citation type="submission" date="2022-12" db="EMBL/GenBank/DDBJ databases">
        <authorList>
            <person name="Petersen C."/>
        </authorList>
    </citation>
    <scope>NUCLEOTIDE SEQUENCE</scope>
    <source>
        <strain evidence="2">IBT 30728</strain>
    </source>
</reference>
<feature type="region of interest" description="Disordered" evidence="1">
    <location>
        <begin position="14"/>
        <end position="67"/>
    </location>
</feature>
<dbReference type="Proteomes" id="UP001148312">
    <property type="component" value="Unassembled WGS sequence"/>
</dbReference>
<dbReference type="GeneID" id="81628755"/>
<dbReference type="AlphaFoldDB" id="A0A9W9WLC4"/>
<evidence type="ECO:0000313" key="2">
    <source>
        <dbReference type="EMBL" id="KAJ5469292.1"/>
    </source>
</evidence>
<evidence type="ECO:0000256" key="1">
    <source>
        <dbReference type="SAM" id="MobiDB-lite"/>
    </source>
</evidence>
<gene>
    <name evidence="2" type="ORF">N7539_008910</name>
</gene>